<evidence type="ECO:0000313" key="3">
    <source>
        <dbReference type="EMBL" id="MCM8568916.1"/>
    </source>
</evidence>
<sequence>MKNILIATDFSKEAYCALYYATQLFKEEDATFHIANFYGDEIHTSVYSIVNEEEFKKAPLLKISSQVGCTETLHKIIRDSELGQERFEIISSEQKLIKGIENLIKERDIDLVIMGTKKHRGTLQSIYGTHTTKLIERAISRPILVIPRELDYTPPVNIAFASDLSRKFEESSFSFLRQLAKSLGSRITVVYDGEEGSLSKEQWKNFNELKSYFEEVPVHLEYSFTHIEISRTLAEFVKNNNMDLLSMIYYKHGFTESIFREPVVENIDRHLSFPFLILPEKS</sequence>
<keyword evidence="4" id="KW-1185">Reference proteome</keyword>
<dbReference type="CDD" id="cd00293">
    <property type="entry name" value="USP-like"/>
    <property type="match status" value="1"/>
</dbReference>
<gene>
    <name evidence="3" type="ORF">NE848_05975</name>
</gene>
<evidence type="ECO:0000256" key="1">
    <source>
        <dbReference type="ARBA" id="ARBA00008791"/>
    </source>
</evidence>
<dbReference type="PANTHER" id="PTHR46268">
    <property type="entry name" value="STRESS RESPONSE PROTEIN NHAX"/>
    <property type="match status" value="1"/>
</dbReference>
<dbReference type="InterPro" id="IPR006016">
    <property type="entry name" value="UspA"/>
</dbReference>
<dbReference type="SUPFAM" id="SSF52402">
    <property type="entry name" value="Adenine nucleotide alpha hydrolases-like"/>
    <property type="match status" value="2"/>
</dbReference>
<dbReference type="PANTHER" id="PTHR46268:SF6">
    <property type="entry name" value="UNIVERSAL STRESS PROTEIN UP12"/>
    <property type="match status" value="1"/>
</dbReference>
<comment type="caution">
    <text evidence="3">The sequence shown here is derived from an EMBL/GenBank/DDBJ whole genome shotgun (WGS) entry which is preliminary data.</text>
</comment>
<dbReference type="Proteomes" id="UP001155077">
    <property type="component" value="Unassembled WGS sequence"/>
</dbReference>
<feature type="domain" description="UspA" evidence="2">
    <location>
        <begin position="1"/>
        <end position="146"/>
    </location>
</feature>
<name>A0ABT0YZL8_9FLAO</name>
<organism evidence="3 4">
    <name type="scientific">Gramella jeungdoensis</name>
    <dbReference type="NCBI Taxonomy" id="708091"/>
    <lineage>
        <taxon>Bacteria</taxon>
        <taxon>Pseudomonadati</taxon>
        <taxon>Bacteroidota</taxon>
        <taxon>Flavobacteriia</taxon>
        <taxon>Flavobacteriales</taxon>
        <taxon>Flavobacteriaceae</taxon>
        <taxon>Christiangramia</taxon>
    </lineage>
</organism>
<dbReference type="Pfam" id="PF00582">
    <property type="entry name" value="Usp"/>
    <property type="match status" value="1"/>
</dbReference>
<dbReference type="Gene3D" id="3.40.50.620">
    <property type="entry name" value="HUPs"/>
    <property type="match status" value="2"/>
</dbReference>
<dbReference type="RefSeq" id="WP_252111438.1">
    <property type="nucleotide sequence ID" value="NZ_JAMSCK010000002.1"/>
</dbReference>
<evidence type="ECO:0000313" key="4">
    <source>
        <dbReference type="Proteomes" id="UP001155077"/>
    </source>
</evidence>
<evidence type="ECO:0000259" key="2">
    <source>
        <dbReference type="Pfam" id="PF00582"/>
    </source>
</evidence>
<protein>
    <submittedName>
        <fullName evidence="3">Universal stress protein</fullName>
    </submittedName>
</protein>
<reference evidence="3" key="1">
    <citation type="submission" date="2022-06" db="EMBL/GenBank/DDBJ databases">
        <title>Gramella sediminis sp. nov., isolated from deep-sea sediment of the Indian Ocean.</title>
        <authorList>
            <person name="Yang L."/>
        </authorList>
    </citation>
    <scope>NUCLEOTIDE SEQUENCE</scope>
    <source>
        <strain evidence="3">HMD3159</strain>
    </source>
</reference>
<proteinExistence type="inferred from homology"/>
<dbReference type="InterPro" id="IPR014729">
    <property type="entry name" value="Rossmann-like_a/b/a_fold"/>
</dbReference>
<comment type="similarity">
    <text evidence="1">Belongs to the universal stress protein A family.</text>
</comment>
<dbReference type="EMBL" id="JAMSCK010000002">
    <property type="protein sequence ID" value="MCM8568916.1"/>
    <property type="molecule type" value="Genomic_DNA"/>
</dbReference>
<accession>A0ABT0YZL8</accession>